<evidence type="ECO:0008006" key="3">
    <source>
        <dbReference type="Google" id="ProtNLM"/>
    </source>
</evidence>
<organism evidence="1 2">
    <name type="scientific">Lactobacillus nasalidis</name>
    <dbReference type="NCBI Taxonomy" id="2797258"/>
    <lineage>
        <taxon>Bacteria</taxon>
        <taxon>Bacillati</taxon>
        <taxon>Bacillota</taxon>
        <taxon>Bacilli</taxon>
        <taxon>Lactobacillales</taxon>
        <taxon>Lactobacillaceae</taxon>
        <taxon>Lactobacillus</taxon>
    </lineage>
</organism>
<proteinExistence type="predicted"/>
<comment type="caution">
    <text evidence="1">The sequence shown here is derived from an EMBL/GenBank/DDBJ whole genome shotgun (WGS) entry which is preliminary data.</text>
</comment>
<evidence type="ECO:0000313" key="1">
    <source>
        <dbReference type="EMBL" id="GHW01484.1"/>
    </source>
</evidence>
<sequence>MIYDVKALVYSTLDSISDISGHISPRYPDEMTEFPCVVYSTQHESVFKDADQKEQLTEWTFTVDIFGEGSLDDISSEIIGKFEPMGFKYTAVDQDLSDISRIGITFRGVVDNDSLKVYEN</sequence>
<reference evidence="2" key="1">
    <citation type="submission" date="2021-01" db="EMBL/GenBank/DDBJ databases">
        <title>Draft genome sequence of Nasalis larvatus strain YZ03.</title>
        <authorList>
            <person name="Suzuki-Hashido N."/>
            <person name="Tsuchida S."/>
            <person name="Hayakawa T."/>
        </authorList>
    </citation>
    <scope>NUCLEOTIDE SEQUENCE [LARGE SCALE GENOMIC DNA]</scope>
    <source>
        <strain evidence="2">YZ03</strain>
    </source>
</reference>
<dbReference type="Proteomes" id="UP000616547">
    <property type="component" value="Unassembled WGS sequence"/>
</dbReference>
<evidence type="ECO:0000313" key="2">
    <source>
        <dbReference type="Proteomes" id="UP000616547"/>
    </source>
</evidence>
<gene>
    <name evidence="1" type="ORF">lacNasYZ03_11710</name>
</gene>
<dbReference type="RefSeq" id="WP_201331928.1">
    <property type="nucleotide sequence ID" value="NZ_BOCG01000451.1"/>
</dbReference>
<accession>A0ABQ3W813</accession>
<dbReference type="EMBL" id="BOCI01000301">
    <property type="protein sequence ID" value="GHW01484.1"/>
    <property type="molecule type" value="Genomic_DNA"/>
</dbReference>
<protein>
    <recommendedName>
        <fullName evidence="3">DUF806 family protein</fullName>
    </recommendedName>
</protein>
<keyword evidence="2" id="KW-1185">Reference proteome</keyword>
<name>A0ABQ3W813_9LACO</name>